<accession>A0ABP7E7K4</accession>
<dbReference type="SUPFAM" id="SSF51556">
    <property type="entry name" value="Metallo-dependent hydrolases"/>
    <property type="match status" value="1"/>
</dbReference>
<reference evidence="3" key="1">
    <citation type="journal article" date="2019" name="Int. J. Syst. Evol. Microbiol.">
        <title>The Global Catalogue of Microorganisms (GCM) 10K type strain sequencing project: providing services to taxonomists for standard genome sequencing and annotation.</title>
        <authorList>
            <consortium name="The Broad Institute Genomics Platform"/>
            <consortium name="The Broad Institute Genome Sequencing Center for Infectious Disease"/>
            <person name="Wu L."/>
            <person name="Ma J."/>
        </authorList>
    </citation>
    <scope>NUCLEOTIDE SEQUENCE [LARGE SCALE GENOMIC DNA]</scope>
    <source>
        <strain evidence="3">JCM 16904</strain>
    </source>
</reference>
<dbReference type="PANTHER" id="PTHR43383:SF2">
    <property type="entry name" value="AMIDOHYDROLASE 2 FAMILY PROTEIN"/>
    <property type="match status" value="1"/>
</dbReference>
<dbReference type="InterPro" id="IPR006680">
    <property type="entry name" value="Amidohydro-rel"/>
</dbReference>
<dbReference type="InterPro" id="IPR032466">
    <property type="entry name" value="Metal_Hydrolase"/>
</dbReference>
<sequence length="384" mass="41385">MSVELDLVPAGLARVLEELPLVDHHVHGACAHDLSRTAFEEMITESDRPVPDWMTQFDSQLGFAILRHCAPVLGLEPFCAPEEYLARRARLGVDEVNRLLLGASGVGHFLVETGYRGEELLGPSGMAEVTGVPADEVVRLESVAEQVAAAGCGAGSFAARFAEALWERTRTARGLKTVAAYRCGLDFDPAPPAPAEVTEAAGRWLAGGGGRLTDPVLVRHLLWAGLERGLPLQFHIGFGDPDVDLRRADPLLLRGLIERAAPTGVPLLLLHCYPYQRQAGFLAQAYPNVFFDVGLAINHTGARSTAVVAESLEVAPFAKLLYSSDAWGPAELHHLGALLWRRAMARVLGTFVAEGEWSPAQAERVAVMVGAENARRIYKLGAGR</sequence>
<organism evidence="2 3">
    <name type="scientific">Nonomuraea antimicrobica</name>
    <dbReference type="NCBI Taxonomy" id="561173"/>
    <lineage>
        <taxon>Bacteria</taxon>
        <taxon>Bacillati</taxon>
        <taxon>Actinomycetota</taxon>
        <taxon>Actinomycetes</taxon>
        <taxon>Streptosporangiales</taxon>
        <taxon>Streptosporangiaceae</taxon>
        <taxon>Nonomuraea</taxon>
    </lineage>
</organism>
<dbReference type="PANTHER" id="PTHR43383">
    <property type="entry name" value="NODULIN 6"/>
    <property type="match status" value="1"/>
</dbReference>
<evidence type="ECO:0000313" key="3">
    <source>
        <dbReference type="Proteomes" id="UP001500902"/>
    </source>
</evidence>
<protein>
    <submittedName>
        <fullName evidence="2">Amidohydrolase family protein</fullName>
    </submittedName>
</protein>
<gene>
    <name evidence="2" type="ORF">GCM10022224_096240</name>
</gene>
<dbReference type="Proteomes" id="UP001500902">
    <property type="component" value="Unassembled WGS sequence"/>
</dbReference>
<dbReference type="RefSeq" id="WP_344895432.1">
    <property type="nucleotide sequence ID" value="NZ_BAAAZP010000228.1"/>
</dbReference>
<comment type="caution">
    <text evidence="2">The sequence shown here is derived from an EMBL/GenBank/DDBJ whole genome shotgun (WGS) entry which is preliminary data.</text>
</comment>
<evidence type="ECO:0000259" key="1">
    <source>
        <dbReference type="Pfam" id="PF04909"/>
    </source>
</evidence>
<proteinExistence type="predicted"/>
<dbReference type="EMBL" id="BAAAZP010000228">
    <property type="protein sequence ID" value="GAA3715311.1"/>
    <property type="molecule type" value="Genomic_DNA"/>
</dbReference>
<name>A0ABP7E7K4_9ACTN</name>
<dbReference type="Gene3D" id="3.20.20.140">
    <property type="entry name" value="Metal-dependent hydrolases"/>
    <property type="match status" value="1"/>
</dbReference>
<keyword evidence="3" id="KW-1185">Reference proteome</keyword>
<evidence type="ECO:0000313" key="2">
    <source>
        <dbReference type="EMBL" id="GAA3715311.1"/>
    </source>
</evidence>
<feature type="domain" description="Amidohydrolase-related" evidence="1">
    <location>
        <begin position="188"/>
        <end position="380"/>
    </location>
</feature>
<dbReference type="Pfam" id="PF04909">
    <property type="entry name" value="Amidohydro_2"/>
    <property type="match status" value="1"/>
</dbReference>